<dbReference type="AlphaFoldDB" id="A0A1Q3D4I2"/>
<evidence type="ECO:0000313" key="2">
    <source>
        <dbReference type="Proteomes" id="UP000187406"/>
    </source>
</evidence>
<comment type="caution">
    <text evidence="1">The sequence shown here is derived from an EMBL/GenBank/DDBJ whole genome shotgun (WGS) entry which is preliminary data.</text>
</comment>
<organism evidence="1 2">
    <name type="scientific">Cephalotus follicularis</name>
    <name type="common">Albany pitcher plant</name>
    <dbReference type="NCBI Taxonomy" id="3775"/>
    <lineage>
        <taxon>Eukaryota</taxon>
        <taxon>Viridiplantae</taxon>
        <taxon>Streptophyta</taxon>
        <taxon>Embryophyta</taxon>
        <taxon>Tracheophyta</taxon>
        <taxon>Spermatophyta</taxon>
        <taxon>Magnoliopsida</taxon>
        <taxon>eudicotyledons</taxon>
        <taxon>Gunneridae</taxon>
        <taxon>Pentapetalae</taxon>
        <taxon>rosids</taxon>
        <taxon>fabids</taxon>
        <taxon>Oxalidales</taxon>
        <taxon>Cephalotaceae</taxon>
        <taxon>Cephalotus</taxon>
    </lineage>
</organism>
<gene>
    <name evidence="1" type="ORF">CFOL_v3_30604</name>
</gene>
<proteinExistence type="predicted"/>
<name>A0A1Q3D4I2_CEPFO</name>
<accession>A0A1Q3D4I2</accession>
<sequence>MVRKVLLLFTSDDDELSTLADPVDPDRLCYLELRAVIMKYLKWESTEIRSPNGMEVMNIASVVKWLEENDKNKVLQLNVRQLSCEPGVVLLSDWNVCFPNKEVCDKDVHIRGHRVSGGSGIAENRFNAVMF</sequence>
<dbReference type="Proteomes" id="UP000187406">
    <property type="component" value="Unassembled WGS sequence"/>
</dbReference>
<protein>
    <submittedName>
        <fullName evidence="1">Uncharacterized protein</fullName>
    </submittedName>
</protein>
<keyword evidence="2" id="KW-1185">Reference proteome</keyword>
<dbReference type="EMBL" id="BDDD01004207">
    <property type="protein sequence ID" value="GAV87178.1"/>
    <property type="molecule type" value="Genomic_DNA"/>
</dbReference>
<reference evidence="2" key="1">
    <citation type="submission" date="2016-04" db="EMBL/GenBank/DDBJ databases">
        <title>Cephalotus genome sequencing.</title>
        <authorList>
            <person name="Fukushima K."/>
            <person name="Hasebe M."/>
            <person name="Fang X."/>
        </authorList>
    </citation>
    <scope>NUCLEOTIDE SEQUENCE [LARGE SCALE GENOMIC DNA]</scope>
    <source>
        <strain evidence="2">cv. St1</strain>
    </source>
</reference>
<dbReference type="InParanoid" id="A0A1Q3D4I2"/>
<evidence type="ECO:0000313" key="1">
    <source>
        <dbReference type="EMBL" id="GAV87178.1"/>
    </source>
</evidence>